<dbReference type="PANTHER" id="PTHR42681:SF1">
    <property type="entry name" value="MALONYL-COA-ACYL CARRIER PROTEIN TRANSACYLASE, MITOCHONDRIAL"/>
    <property type="match status" value="1"/>
</dbReference>
<keyword evidence="2 6" id="KW-0808">Transferase</keyword>
<dbReference type="InterPro" id="IPR014043">
    <property type="entry name" value="Acyl_transferase_dom"/>
</dbReference>
<sequence>MAKGGHTLKQLWVFPGQGGQHGGMLAPVPAVLKEQVAALLDMSFPDTDAVYTDSVQLQVAIALLQVSETQELMAAGFTPELAAGHSLGVFAAAYSLGSLQLDDLFKIVHYRASLMQASYPSGYGMGVIVGLPRTSVAKLVAQVTTTDAPVYTSNQNAPDQVALSGELTAIDAVLQLAKANGAAKALRLRVPVPSHSPLMNGVAQKLTKAMAGVQLTPPQGIYLTNDGGRPTKDPEVIRRDLSDNLAHPVFFDDMLAVAADYYPQVVVSFQPGQPFRKVLANRFSDDVHQIGLASMSIDDATFLLNKWERGSQNE</sequence>
<dbReference type="GO" id="GO:0005829">
    <property type="term" value="C:cytosol"/>
    <property type="evidence" value="ECO:0007669"/>
    <property type="project" value="TreeGrafter"/>
</dbReference>
<dbReference type="InterPro" id="IPR050858">
    <property type="entry name" value="Mal-CoA-ACP_Trans/PKS_FabD"/>
</dbReference>
<dbReference type="Gene3D" id="3.30.70.250">
    <property type="entry name" value="Malonyl-CoA ACP transacylase, ACP-binding"/>
    <property type="match status" value="1"/>
</dbReference>
<gene>
    <name evidence="6" type="ORF">FD09_GL000205</name>
</gene>
<dbReference type="PANTHER" id="PTHR42681">
    <property type="entry name" value="MALONYL-COA-ACYL CARRIER PROTEIN TRANSACYLASE, MITOCHONDRIAL"/>
    <property type="match status" value="1"/>
</dbReference>
<organism evidence="6 7">
    <name type="scientific">Schleiferilactobacillus perolens DSM 12744</name>
    <dbReference type="NCBI Taxonomy" id="1423792"/>
    <lineage>
        <taxon>Bacteria</taxon>
        <taxon>Bacillati</taxon>
        <taxon>Bacillota</taxon>
        <taxon>Bacilli</taxon>
        <taxon>Lactobacillales</taxon>
        <taxon>Lactobacillaceae</taxon>
        <taxon>Schleiferilactobacillus</taxon>
    </lineage>
</organism>
<keyword evidence="7" id="KW-1185">Reference proteome</keyword>
<comment type="catalytic activity">
    <reaction evidence="4">
        <text>holo-[ACP] + malonyl-CoA = malonyl-[ACP] + CoA</text>
        <dbReference type="Rhea" id="RHEA:41792"/>
        <dbReference type="Rhea" id="RHEA-COMP:9623"/>
        <dbReference type="Rhea" id="RHEA-COMP:9685"/>
        <dbReference type="ChEBI" id="CHEBI:57287"/>
        <dbReference type="ChEBI" id="CHEBI:57384"/>
        <dbReference type="ChEBI" id="CHEBI:64479"/>
        <dbReference type="ChEBI" id="CHEBI:78449"/>
        <dbReference type="EC" id="2.3.1.39"/>
    </reaction>
</comment>
<dbReference type="AlphaFoldDB" id="A0A0R1NCM0"/>
<dbReference type="InterPro" id="IPR001227">
    <property type="entry name" value="Ac_transferase_dom_sf"/>
</dbReference>
<dbReference type="EC" id="2.3.1.39" evidence="1"/>
<dbReference type="GO" id="GO:0004314">
    <property type="term" value="F:[acyl-carrier-protein] S-malonyltransferase activity"/>
    <property type="evidence" value="ECO:0007669"/>
    <property type="project" value="UniProtKB-EC"/>
</dbReference>
<evidence type="ECO:0000256" key="2">
    <source>
        <dbReference type="ARBA" id="ARBA00022679"/>
    </source>
</evidence>
<evidence type="ECO:0000313" key="6">
    <source>
        <dbReference type="EMBL" id="KRL14555.1"/>
    </source>
</evidence>
<dbReference type="Proteomes" id="UP000051330">
    <property type="component" value="Unassembled WGS sequence"/>
</dbReference>
<evidence type="ECO:0000259" key="5">
    <source>
        <dbReference type="SMART" id="SM00827"/>
    </source>
</evidence>
<dbReference type="STRING" id="1423792.FD09_GL000205"/>
<name>A0A0R1NCM0_9LACO</name>
<evidence type="ECO:0000313" key="7">
    <source>
        <dbReference type="Proteomes" id="UP000051330"/>
    </source>
</evidence>
<protein>
    <recommendedName>
        <fullName evidence="1">[acyl-carrier-protein] S-malonyltransferase</fullName>
        <ecNumber evidence="1">2.3.1.39</ecNumber>
    </recommendedName>
</protein>
<comment type="caution">
    <text evidence="6">The sequence shown here is derived from an EMBL/GenBank/DDBJ whole genome shotgun (WGS) entry which is preliminary data.</text>
</comment>
<dbReference type="Pfam" id="PF00698">
    <property type="entry name" value="Acyl_transf_1"/>
    <property type="match status" value="1"/>
</dbReference>
<dbReference type="Gene3D" id="3.40.366.10">
    <property type="entry name" value="Malonyl-Coenzyme A Acyl Carrier Protein, domain 2"/>
    <property type="match status" value="1"/>
</dbReference>
<dbReference type="SMART" id="SM00827">
    <property type="entry name" value="PKS_AT"/>
    <property type="match status" value="1"/>
</dbReference>
<dbReference type="SUPFAM" id="SSF55048">
    <property type="entry name" value="Probable ACP-binding domain of malonyl-CoA ACP transacylase"/>
    <property type="match status" value="1"/>
</dbReference>
<evidence type="ECO:0000256" key="4">
    <source>
        <dbReference type="ARBA" id="ARBA00048462"/>
    </source>
</evidence>
<dbReference type="PATRIC" id="fig|1423792.3.peg.209"/>
<proteinExistence type="predicted"/>
<dbReference type="SUPFAM" id="SSF52151">
    <property type="entry name" value="FabD/lysophospholipase-like"/>
    <property type="match status" value="1"/>
</dbReference>
<dbReference type="EMBL" id="AZEC01000001">
    <property type="protein sequence ID" value="KRL14555.1"/>
    <property type="molecule type" value="Genomic_DNA"/>
</dbReference>
<dbReference type="InterPro" id="IPR016036">
    <property type="entry name" value="Malonyl_transacylase_ACP-bd"/>
</dbReference>
<evidence type="ECO:0000256" key="1">
    <source>
        <dbReference type="ARBA" id="ARBA00013258"/>
    </source>
</evidence>
<accession>A0A0R1NCM0</accession>
<keyword evidence="3" id="KW-0012">Acyltransferase</keyword>
<evidence type="ECO:0000256" key="3">
    <source>
        <dbReference type="ARBA" id="ARBA00023315"/>
    </source>
</evidence>
<feature type="domain" description="Malonyl-CoA:ACP transacylase (MAT)" evidence="5">
    <location>
        <begin position="13"/>
        <end position="273"/>
    </location>
</feature>
<dbReference type="InterPro" id="IPR016035">
    <property type="entry name" value="Acyl_Trfase/lysoPLipase"/>
</dbReference>
<reference evidence="6 7" key="1">
    <citation type="journal article" date="2015" name="Genome Announc.">
        <title>Expanding the biotechnology potential of lactobacilli through comparative genomics of 213 strains and associated genera.</title>
        <authorList>
            <person name="Sun Z."/>
            <person name="Harris H.M."/>
            <person name="McCann A."/>
            <person name="Guo C."/>
            <person name="Argimon S."/>
            <person name="Zhang W."/>
            <person name="Yang X."/>
            <person name="Jeffery I.B."/>
            <person name="Cooney J.C."/>
            <person name="Kagawa T.F."/>
            <person name="Liu W."/>
            <person name="Song Y."/>
            <person name="Salvetti E."/>
            <person name="Wrobel A."/>
            <person name="Rasinkangas P."/>
            <person name="Parkhill J."/>
            <person name="Rea M.C."/>
            <person name="O'Sullivan O."/>
            <person name="Ritari J."/>
            <person name="Douillard F.P."/>
            <person name="Paul Ross R."/>
            <person name="Yang R."/>
            <person name="Briner A.E."/>
            <person name="Felis G.E."/>
            <person name="de Vos W.M."/>
            <person name="Barrangou R."/>
            <person name="Klaenhammer T.R."/>
            <person name="Caufield P.W."/>
            <person name="Cui Y."/>
            <person name="Zhang H."/>
            <person name="O'Toole P.W."/>
        </authorList>
    </citation>
    <scope>NUCLEOTIDE SEQUENCE [LARGE SCALE GENOMIC DNA]</scope>
    <source>
        <strain evidence="6 7">DSM 12744</strain>
    </source>
</reference>
<dbReference type="GO" id="GO:0006633">
    <property type="term" value="P:fatty acid biosynthetic process"/>
    <property type="evidence" value="ECO:0007669"/>
    <property type="project" value="TreeGrafter"/>
</dbReference>